<feature type="region of interest" description="Disordered" evidence="1">
    <location>
        <begin position="87"/>
        <end position="129"/>
    </location>
</feature>
<feature type="region of interest" description="Disordered" evidence="1">
    <location>
        <begin position="1"/>
        <end position="51"/>
    </location>
</feature>
<gene>
    <name evidence="2" type="ORF">CYMTET_6451</name>
</gene>
<keyword evidence="3" id="KW-1185">Reference proteome</keyword>
<name>A0AAE0LIG2_9CHLO</name>
<reference evidence="2 3" key="1">
    <citation type="journal article" date="2015" name="Genome Biol. Evol.">
        <title>Comparative Genomics of a Bacterivorous Green Alga Reveals Evolutionary Causalities and Consequences of Phago-Mixotrophic Mode of Nutrition.</title>
        <authorList>
            <person name="Burns J.A."/>
            <person name="Paasch A."/>
            <person name="Narechania A."/>
            <person name="Kim E."/>
        </authorList>
    </citation>
    <scope>NUCLEOTIDE SEQUENCE [LARGE SCALE GENOMIC DNA]</scope>
    <source>
        <strain evidence="2 3">PLY_AMNH</strain>
    </source>
</reference>
<evidence type="ECO:0000256" key="1">
    <source>
        <dbReference type="SAM" id="MobiDB-lite"/>
    </source>
</evidence>
<feature type="compositionally biased region" description="Polar residues" evidence="1">
    <location>
        <begin position="119"/>
        <end position="129"/>
    </location>
</feature>
<feature type="compositionally biased region" description="Acidic residues" evidence="1">
    <location>
        <begin position="1"/>
        <end position="10"/>
    </location>
</feature>
<evidence type="ECO:0000313" key="3">
    <source>
        <dbReference type="Proteomes" id="UP001190700"/>
    </source>
</evidence>
<evidence type="ECO:0000313" key="2">
    <source>
        <dbReference type="EMBL" id="KAK3285964.1"/>
    </source>
</evidence>
<protein>
    <submittedName>
        <fullName evidence="2">Uncharacterized protein</fullName>
    </submittedName>
</protein>
<organism evidence="2 3">
    <name type="scientific">Cymbomonas tetramitiformis</name>
    <dbReference type="NCBI Taxonomy" id="36881"/>
    <lineage>
        <taxon>Eukaryota</taxon>
        <taxon>Viridiplantae</taxon>
        <taxon>Chlorophyta</taxon>
        <taxon>Pyramimonadophyceae</taxon>
        <taxon>Pyramimonadales</taxon>
        <taxon>Pyramimonadaceae</taxon>
        <taxon>Cymbomonas</taxon>
    </lineage>
</organism>
<sequence length="129" mass="14554">MMEQQEDEEILQLQEAGGQHELRGESGPTAHDQQGNHPPTEVSPQPPNEEEIFERLDVLAEQQETLQEELDEEDICERLNELVEHQEIPQGELGKRRQAHHIQQGRGGVHSPCDDNGPDAQNQVEPTNA</sequence>
<comment type="caution">
    <text evidence="2">The sequence shown here is derived from an EMBL/GenBank/DDBJ whole genome shotgun (WGS) entry which is preliminary data.</text>
</comment>
<dbReference type="Proteomes" id="UP001190700">
    <property type="component" value="Unassembled WGS sequence"/>
</dbReference>
<proteinExistence type="predicted"/>
<accession>A0AAE0LIG2</accession>
<dbReference type="AlphaFoldDB" id="A0AAE0LIG2"/>
<dbReference type="EMBL" id="LGRX02001541">
    <property type="protein sequence ID" value="KAK3285964.1"/>
    <property type="molecule type" value="Genomic_DNA"/>
</dbReference>